<evidence type="ECO:0000313" key="2">
    <source>
        <dbReference type="Proteomes" id="UP000015106"/>
    </source>
</evidence>
<reference evidence="1" key="2">
    <citation type="submission" date="2018-03" db="EMBL/GenBank/DDBJ databases">
        <title>The Triticum urartu genome reveals the dynamic nature of wheat genome evolution.</title>
        <authorList>
            <person name="Ling H."/>
            <person name="Ma B."/>
            <person name="Shi X."/>
            <person name="Liu H."/>
            <person name="Dong L."/>
            <person name="Sun H."/>
            <person name="Cao Y."/>
            <person name="Gao Q."/>
            <person name="Zheng S."/>
            <person name="Li Y."/>
            <person name="Yu Y."/>
            <person name="Du H."/>
            <person name="Qi M."/>
            <person name="Li Y."/>
            <person name="Yu H."/>
            <person name="Cui Y."/>
            <person name="Wang N."/>
            <person name="Chen C."/>
            <person name="Wu H."/>
            <person name="Zhao Y."/>
            <person name="Zhang J."/>
            <person name="Li Y."/>
            <person name="Zhou W."/>
            <person name="Zhang B."/>
            <person name="Hu W."/>
            <person name="Eijk M."/>
            <person name="Tang J."/>
            <person name="Witsenboer H."/>
            <person name="Zhao S."/>
            <person name="Li Z."/>
            <person name="Zhang A."/>
            <person name="Wang D."/>
            <person name="Liang C."/>
        </authorList>
    </citation>
    <scope>NUCLEOTIDE SEQUENCE [LARGE SCALE GENOMIC DNA]</scope>
    <source>
        <strain evidence="1">cv. G1812</strain>
    </source>
</reference>
<reference evidence="2" key="1">
    <citation type="journal article" date="2013" name="Nature">
        <title>Draft genome of the wheat A-genome progenitor Triticum urartu.</title>
        <authorList>
            <person name="Ling H.Q."/>
            <person name="Zhao S."/>
            <person name="Liu D."/>
            <person name="Wang J."/>
            <person name="Sun H."/>
            <person name="Zhang C."/>
            <person name="Fan H."/>
            <person name="Li D."/>
            <person name="Dong L."/>
            <person name="Tao Y."/>
            <person name="Gao C."/>
            <person name="Wu H."/>
            <person name="Li Y."/>
            <person name="Cui Y."/>
            <person name="Guo X."/>
            <person name="Zheng S."/>
            <person name="Wang B."/>
            <person name="Yu K."/>
            <person name="Liang Q."/>
            <person name="Yang W."/>
            <person name="Lou X."/>
            <person name="Chen J."/>
            <person name="Feng M."/>
            <person name="Jian J."/>
            <person name="Zhang X."/>
            <person name="Luo G."/>
            <person name="Jiang Y."/>
            <person name="Liu J."/>
            <person name="Wang Z."/>
            <person name="Sha Y."/>
            <person name="Zhang B."/>
            <person name="Wu H."/>
            <person name="Tang D."/>
            <person name="Shen Q."/>
            <person name="Xue P."/>
            <person name="Zou S."/>
            <person name="Wang X."/>
            <person name="Liu X."/>
            <person name="Wang F."/>
            <person name="Yang Y."/>
            <person name="An X."/>
            <person name="Dong Z."/>
            <person name="Zhang K."/>
            <person name="Zhang X."/>
            <person name="Luo M.C."/>
            <person name="Dvorak J."/>
            <person name="Tong Y."/>
            <person name="Wang J."/>
            <person name="Yang H."/>
            <person name="Li Z."/>
            <person name="Wang D."/>
            <person name="Zhang A."/>
            <person name="Wang J."/>
        </authorList>
    </citation>
    <scope>NUCLEOTIDE SEQUENCE</scope>
    <source>
        <strain evidence="2">cv. G1812</strain>
    </source>
</reference>
<dbReference type="Gramene" id="TuG1812G0500000668.01.T01">
    <property type="protein sequence ID" value="TuG1812G0500000668.01.T01.cds414222"/>
    <property type="gene ID" value="TuG1812G0500000668.01"/>
</dbReference>
<proteinExistence type="predicted"/>
<evidence type="ECO:0000313" key="1">
    <source>
        <dbReference type="EnsemblPlants" id="TuG1812G0500000668.01.T01.cds414222"/>
    </source>
</evidence>
<dbReference type="Proteomes" id="UP000015106">
    <property type="component" value="Chromosome 5"/>
</dbReference>
<sequence>MLLLVGVGEHHHPDELVEVDEAVAVEVGLLDHPVHLLVGELLAEADHDVAQLGLGDVAVVVLVEHPEGLPELLLGVGGVRVGVGLAGHERQELGELDGAVAVGVHVAHHVPQLLGRRGLAQGADDRGQLLRRDAAVAVLVEEGEGLPELAHLLRADRCCGTGAGHPATSSSMLARRWLWIGRCGWVGRRRNEAEGAI</sequence>
<organism evidence="1 2">
    <name type="scientific">Triticum urartu</name>
    <name type="common">Red wild einkorn</name>
    <name type="synonym">Crithodium urartu</name>
    <dbReference type="NCBI Taxonomy" id="4572"/>
    <lineage>
        <taxon>Eukaryota</taxon>
        <taxon>Viridiplantae</taxon>
        <taxon>Streptophyta</taxon>
        <taxon>Embryophyta</taxon>
        <taxon>Tracheophyta</taxon>
        <taxon>Spermatophyta</taxon>
        <taxon>Magnoliopsida</taxon>
        <taxon>Liliopsida</taxon>
        <taxon>Poales</taxon>
        <taxon>Poaceae</taxon>
        <taxon>BOP clade</taxon>
        <taxon>Pooideae</taxon>
        <taxon>Triticodae</taxon>
        <taxon>Triticeae</taxon>
        <taxon>Triticinae</taxon>
        <taxon>Triticum</taxon>
    </lineage>
</organism>
<dbReference type="AlphaFoldDB" id="A0A8R7QCM5"/>
<reference evidence="1" key="3">
    <citation type="submission" date="2022-06" db="UniProtKB">
        <authorList>
            <consortium name="EnsemblPlants"/>
        </authorList>
    </citation>
    <scope>IDENTIFICATION</scope>
</reference>
<gene>
    <name evidence="1" type="primary">LOC125507896</name>
</gene>
<name>A0A8R7QCM5_TRIUA</name>
<keyword evidence="2" id="KW-1185">Reference proteome</keyword>
<protein>
    <submittedName>
        <fullName evidence="1">Uncharacterized protein</fullName>
    </submittedName>
</protein>
<accession>A0A8R7QCM5</accession>
<dbReference type="EnsemblPlants" id="TuG1812G0500000668.01.T01">
    <property type="protein sequence ID" value="TuG1812G0500000668.01.T01.cds414222"/>
    <property type="gene ID" value="TuG1812G0500000668.01"/>
</dbReference>